<reference evidence="2" key="1">
    <citation type="submission" date="2023-01" db="EMBL/GenBank/DDBJ databases">
        <title>Key to firefly adult light organ development and bioluminescence: homeobox transcription factors regulate luciferase expression and transportation to peroxisome.</title>
        <authorList>
            <person name="Fu X."/>
        </authorList>
    </citation>
    <scope>NUCLEOTIDE SEQUENCE [LARGE SCALE GENOMIC DNA]</scope>
</reference>
<sequence length="295" mass="33111">MVKPDILLVILNSEREDLFANIQAIYDQSQSLTIDTLSDFTNQYNRLSKLEEKFETITQRIRETNALVVDVSLHLNTLQVSNAVIDSIDKIRNKYFKLSASSASSSISANANSVALDVLGISDVGDFFKLQLALRNLDHGSRRAFEEQCSSQEIPSYSDLIHFVTERSRKLSLMTITKPSRDIQLTSRTSSKVYSISKTPSKSILKPKTKEMVKNTIISSKTESLPLSLKQVSSFVEVSKPIIISEETVRPPLLCYNCKGPHYFKHCDKPIDLHCHSCGKPGITKLRCPNCNPKN</sequence>
<evidence type="ECO:0000313" key="2">
    <source>
        <dbReference type="Proteomes" id="UP001353858"/>
    </source>
</evidence>
<accession>A0AAN7PG08</accession>
<dbReference type="GO" id="GO:0003676">
    <property type="term" value="F:nucleic acid binding"/>
    <property type="evidence" value="ECO:0007669"/>
    <property type="project" value="InterPro"/>
</dbReference>
<evidence type="ECO:0000313" key="1">
    <source>
        <dbReference type="EMBL" id="KAK4885162.1"/>
    </source>
</evidence>
<dbReference type="EMBL" id="JARPUR010000001">
    <property type="protein sequence ID" value="KAK4885162.1"/>
    <property type="molecule type" value="Genomic_DNA"/>
</dbReference>
<dbReference type="GO" id="GO:0008270">
    <property type="term" value="F:zinc ion binding"/>
    <property type="evidence" value="ECO:0007669"/>
    <property type="project" value="InterPro"/>
</dbReference>
<comment type="caution">
    <text evidence="1">The sequence shown here is derived from an EMBL/GenBank/DDBJ whole genome shotgun (WGS) entry which is preliminary data.</text>
</comment>
<name>A0AAN7PG08_9COLE</name>
<protein>
    <submittedName>
        <fullName evidence="1">Uncharacterized protein</fullName>
    </submittedName>
</protein>
<proteinExistence type="predicted"/>
<dbReference type="SUPFAM" id="SSF57756">
    <property type="entry name" value="Retrovirus zinc finger-like domains"/>
    <property type="match status" value="1"/>
</dbReference>
<dbReference type="AlphaFoldDB" id="A0AAN7PG08"/>
<gene>
    <name evidence="1" type="ORF">RN001_001433</name>
</gene>
<dbReference type="InterPro" id="IPR036875">
    <property type="entry name" value="Znf_CCHC_sf"/>
</dbReference>
<keyword evidence="2" id="KW-1185">Reference proteome</keyword>
<dbReference type="Proteomes" id="UP001353858">
    <property type="component" value="Unassembled WGS sequence"/>
</dbReference>
<organism evidence="1 2">
    <name type="scientific">Aquatica leii</name>
    <dbReference type="NCBI Taxonomy" id="1421715"/>
    <lineage>
        <taxon>Eukaryota</taxon>
        <taxon>Metazoa</taxon>
        <taxon>Ecdysozoa</taxon>
        <taxon>Arthropoda</taxon>
        <taxon>Hexapoda</taxon>
        <taxon>Insecta</taxon>
        <taxon>Pterygota</taxon>
        <taxon>Neoptera</taxon>
        <taxon>Endopterygota</taxon>
        <taxon>Coleoptera</taxon>
        <taxon>Polyphaga</taxon>
        <taxon>Elateriformia</taxon>
        <taxon>Elateroidea</taxon>
        <taxon>Lampyridae</taxon>
        <taxon>Luciolinae</taxon>
        <taxon>Aquatica</taxon>
    </lineage>
</organism>
<dbReference type="Gene3D" id="4.10.60.10">
    <property type="entry name" value="Zinc finger, CCHC-type"/>
    <property type="match status" value="1"/>
</dbReference>